<proteinExistence type="predicted"/>
<dbReference type="EMBL" id="AACS02000012">
    <property type="protein sequence ID" value="EAU86847.1"/>
    <property type="molecule type" value="Genomic_DNA"/>
</dbReference>
<comment type="caution">
    <text evidence="1">The sequence shown here is derived from an EMBL/GenBank/DDBJ whole genome shotgun (WGS) entry which is preliminary data.</text>
</comment>
<gene>
    <name evidence="1" type="ORF">CC1G_11479</name>
</gene>
<reference evidence="1 2" key="1">
    <citation type="journal article" date="2010" name="Proc. Natl. Acad. Sci. U.S.A.">
        <title>Insights into evolution of multicellular fungi from the assembled chromosomes of the mushroom Coprinopsis cinerea (Coprinus cinereus).</title>
        <authorList>
            <person name="Stajich J.E."/>
            <person name="Wilke S.K."/>
            <person name="Ahren D."/>
            <person name="Au C.H."/>
            <person name="Birren B.W."/>
            <person name="Borodovsky M."/>
            <person name="Burns C."/>
            <person name="Canback B."/>
            <person name="Casselton L.A."/>
            <person name="Cheng C.K."/>
            <person name="Deng J."/>
            <person name="Dietrich F.S."/>
            <person name="Fargo D.C."/>
            <person name="Farman M.L."/>
            <person name="Gathman A.C."/>
            <person name="Goldberg J."/>
            <person name="Guigo R."/>
            <person name="Hoegger P.J."/>
            <person name="Hooker J.B."/>
            <person name="Huggins A."/>
            <person name="James T.Y."/>
            <person name="Kamada T."/>
            <person name="Kilaru S."/>
            <person name="Kodira C."/>
            <person name="Kues U."/>
            <person name="Kupfer D."/>
            <person name="Kwan H.S."/>
            <person name="Lomsadze A."/>
            <person name="Li W."/>
            <person name="Lilly W.W."/>
            <person name="Ma L.J."/>
            <person name="Mackey A.J."/>
            <person name="Manning G."/>
            <person name="Martin F."/>
            <person name="Muraguchi H."/>
            <person name="Natvig D.O."/>
            <person name="Palmerini H."/>
            <person name="Ramesh M.A."/>
            <person name="Rehmeyer C.J."/>
            <person name="Roe B.A."/>
            <person name="Shenoy N."/>
            <person name="Stanke M."/>
            <person name="Ter-Hovhannisyan V."/>
            <person name="Tunlid A."/>
            <person name="Velagapudi R."/>
            <person name="Vision T.J."/>
            <person name="Zeng Q."/>
            <person name="Zolan M.E."/>
            <person name="Pukkila P.J."/>
        </authorList>
    </citation>
    <scope>NUCLEOTIDE SEQUENCE [LARGE SCALE GENOMIC DNA]</scope>
    <source>
        <strain evidence="2">Okayama-7 / 130 / ATCC MYA-4618 / FGSC 9003</strain>
    </source>
</reference>
<accession>A8NMQ5</accession>
<dbReference type="KEGG" id="cci:CC1G_11479"/>
<dbReference type="RefSeq" id="XP_001834965.1">
    <property type="nucleotide sequence ID" value="XM_001834913.1"/>
</dbReference>
<dbReference type="Proteomes" id="UP000001861">
    <property type="component" value="Unassembled WGS sequence"/>
</dbReference>
<dbReference type="GeneID" id="6011484"/>
<evidence type="ECO:0000313" key="2">
    <source>
        <dbReference type="Proteomes" id="UP000001861"/>
    </source>
</evidence>
<organism evidence="1 2">
    <name type="scientific">Coprinopsis cinerea (strain Okayama-7 / 130 / ATCC MYA-4618 / FGSC 9003)</name>
    <name type="common">Inky cap fungus</name>
    <name type="synonym">Hormographiella aspergillata</name>
    <dbReference type="NCBI Taxonomy" id="240176"/>
    <lineage>
        <taxon>Eukaryota</taxon>
        <taxon>Fungi</taxon>
        <taxon>Dikarya</taxon>
        <taxon>Basidiomycota</taxon>
        <taxon>Agaricomycotina</taxon>
        <taxon>Agaricomycetes</taxon>
        <taxon>Agaricomycetidae</taxon>
        <taxon>Agaricales</taxon>
        <taxon>Agaricineae</taxon>
        <taxon>Psathyrellaceae</taxon>
        <taxon>Coprinopsis</taxon>
    </lineage>
</organism>
<dbReference type="AlphaFoldDB" id="A8NMQ5"/>
<evidence type="ECO:0000313" key="1">
    <source>
        <dbReference type="EMBL" id="EAU86847.1"/>
    </source>
</evidence>
<dbReference type="VEuPathDB" id="FungiDB:CC1G_11479"/>
<dbReference type="InParanoid" id="A8NMQ5"/>
<protein>
    <submittedName>
        <fullName evidence="1">Uncharacterized protein</fullName>
    </submittedName>
</protein>
<keyword evidence="2" id="KW-1185">Reference proteome</keyword>
<sequence>MTFQYVTPARKRKRNKENEGPIEFQFQNYTPASTSFKKPRVPLQEITPQAKEAAKAEYIRLQEEMKNAGEKRLQDQVEEGMERLKEAGFNLFYSFIKGVFSSKDRARSSG</sequence>
<name>A8NMQ5_COPC7</name>